<feature type="transmembrane region" description="Helical" evidence="2">
    <location>
        <begin position="338"/>
        <end position="361"/>
    </location>
</feature>
<keyword evidence="2" id="KW-0472">Membrane</keyword>
<keyword evidence="2" id="KW-0812">Transmembrane</keyword>
<feature type="transmembrane region" description="Helical" evidence="2">
    <location>
        <begin position="397"/>
        <end position="414"/>
    </location>
</feature>
<feature type="domain" description="DUF6594" evidence="3">
    <location>
        <begin position="29"/>
        <end position="99"/>
    </location>
</feature>
<evidence type="ECO:0000256" key="1">
    <source>
        <dbReference type="SAM" id="MobiDB-lite"/>
    </source>
</evidence>
<dbReference type="InterPro" id="IPR046529">
    <property type="entry name" value="DUF6594"/>
</dbReference>
<evidence type="ECO:0000256" key="2">
    <source>
        <dbReference type="SAM" id="Phobius"/>
    </source>
</evidence>
<feature type="region of interest" description="Disordered" evidence="1">
    <location>
        <begin position="1"/>
        <end position="23"/>
    </location>
</feature>
<evidence type="ECO:0000313" key="5">
    <source>
        <dbReference type="Proteomes" id="UP000030151"/>
    </source>
</evidence>
<dbReference type="Proteomes" id="UP000030151">
    <property type="component" value="Unassembled WGS sequence"/>
</dbReference>
<evidence type="ECO:0000313" key="4">
    <source>
        <dbReference type="EMBL" id="EXV00896.1"/>
    </source>
</evidence>
<name>A0A0A1UV02_9HYPO</name>
<dbReference type="Pfam" id="PF20237">
    <property type="entry name" value="DUF6594"/>
    <property type="match status" value="2"/>
</dbReference>
<dbReference type="EMBL" id="JELW01000010">
    <property type="protein sequence ID" value="EXV00896.1"/>
    <property type="molecule type" value="Genomic_DNA"/>
</dbReference>
<sequence length="437" mass="48665">MVVSEKDPEKGKAESATGSSKKMNLLPGFPATSDFISRDPSKTTVICRRFDKLALRNLLYLEARLAALGDLQEKFDHDDKDVGNEPVRTAARSWEDFAVFGTYQETGETPAHNPLLPQAALRYWTKRRLDLVHLYRQELMPTEKVQHESQTGHIGGEEIHPGPKGKWPEPPSTGAPAPWSTFHSLRNNVVIPAEESNIYLKNDVGCGRQTLELIKSRWELALAIEECLKIYQEAVLRYREMLKLEPPANRTKAVVSDWIAGVVPDQRPRRAQTDGETVPHTQVPRKEPASDLVAVGRIAGADLLTKWVATWNWLFVFKDKNFPYQEIERVPEHVIDNVVTILVVILAVVLVIGGIWGLYYLRIKQGSFAADLGLLSGLIVLFAVAVKFMTMASRTDLFLATAAYTTVMVVFVSFQAPHGQDFKFLFGGGSGNGTISG</sequence>
<evidence type="ECO:0000259" key="3">
    <source>
        <dbReference type="Pfam" id="PF20237"/>
    </source>
</evidence>
<gene>
    <name evidence="4" type="ORF">X797_005909</name>
</gene>
<dbReference type="eggNOG" id="ENOG502S5VZ">
    <property type="taxonomic scope" value="Eukaryota"/>
</dbReference>
<reference evidence="4 5" key="1">
    <citation type="submission" date="2014-02" db="EMBL/GenBank/DDBJ databases">
        <title>The genome sequence of the entomopathogenic fungus Metarhizium robertsii ARSEF 2575.</title>
        <authorList>
            <person name="Giuliano Garisto Donzelli B."/>
            <person name="Roe B.A."/>
            <person name="Macmil S.L."/>
            <person name="Krasnoff S.B."/>
            <person name="Gibson D.M."/>
        </authorList>
    </citation>
    <scope>NUCLEOTIDE SEQUENCE [LARGE SCALE GENOMIC DNA]</scope>
    <source>
        <strain evidence="4 5">ARSEF 2575</strain>
    </source>
</reference>
<feature type="region of interest" description="Disordered" evidence="1">
    <location>
        <begin position="143"/>
        <end position="175"/>
    </location>
</feature>
<feature type="domain" description="DUF6594" evidence="3">
    <location>
        <begin position="212"/>
        <end position="409"/>
    </location>
</feature>
<feature type="transmembrane region" description="Helical" evidence="2">
    <location>
        <begin position="368"/>
        <end position="391"/>
    </location>
</feature>
<dbReference type="PANTHER" id="PTHR34502">
    <property type="entry name" value="DUF6594 DOMAIN-CONTAINING PROTEIN-RELATED"/>
    <property type="match status" value="1"/>
</dbReference>
<keyword evidence="2" id="KW-1133">Transmembrane helix</keyword>
<feature type="compositionally biased region" description="Basic and acidic residues" evidence="1">
    <location>
        <begin position="1"/>
        <end position="13"/>
    </location>
</feature>
<dbReference type="HOGENOM" id="CLU_627109_0_0_1"/>
<proteinExistence type="predicted"/>
<dbReference type="PANTHER" id="PTHR34502:SF4">
    <property type="entry name" value="DUF6594 DOMAIN-CONTAINING PROTEIN"/>
    <property type="match status" value="1"/>
</dbReference>
<protein>
    <recommendedName>
        <fullName evidence="3">DUF6594 domain-containing protein</fullName>
    </recommendedName>
</protein>
<dbReference type="AlphaFoldDB" id="A0A0A1UV02"/>
<comment type="caution">
    <text evidence="4">The sequence shown here is derived from an EMBL/GenBank/DDBJ whole genome shotgun (WGS) entry which is preliminary data.</text>
</comment>
<accession>A0A0A1UV02</accession>
<organism evidence="4 5">
    <name type="scientific">Metarhizium robertsii</name>
    <dbReference type="NCBI Taxonomy" id="568076"/>
    <lineage>
        <taxon>Eukaryota</taxon>
        <taxon>Fungi</taxon>
        <taxon>Dikarya</taxon>
        <taxon>Ascomycota</taxon>
        <taxon>Pezizomycotina</taxon>
        <taxon>Sordariomycetes</taxon>
        <taxon>Hypocreomycetidae</taxon>
        <taxon>Hypocreales</taxon>
        <taxon>Clavicipitaceae</taxon>
        <taxon>Metarhizium</taxon>
    </lineage>
</organism>